<dbReference type="OrthoDB" id="973769at2"/>
<protein>
    <submittedName>
        <fullName evidence="1">Uncharacterized protein</fullName>
    </submittedName>
</protein>
<dbReference type="RefSeq" id="WP_112747481.1">
    <property type="nucleotide sequence ID" value="NZ_QMFY01000006.1"/>
</dbReference>
<sequence length="481" mass="56651">MAKLKNIIKQLSEKDFKAIYDSLIESNAEKSAYLLKSLRERALSDNKIMTELDVNANAYYTLRSRLNLKIEEYLMGQLESPRTDVLRKVANINEVLFTKKRAISVATLKKLEKELLDYDLANELTIIYKSLKKLNINSPDYFQYSQLYNRHVAYMLAVDKAEDLLADYFKKYGDYMLNGGEVEKLGLALLMKEMQNVAKLYESHRLYVYQSCMYIFHRLFVEVDDNMQQDGESIEDIFEKVQKIFESYHLDSIYYHLNLVFEFLKLEYYNHYKVYRQAEKYYEEVNDACGNLMVNYSTFTFPAQFLISKLERHLRTGNEQDLYAENESIFLDYEVDMMDIPKHIVYTIYRALSSYYNGKFEESAKLINGLLNDVSLKKYPYAQLEIKSLLALQYTLLRDFELFNQLSNSIQRQIRLFGKDSCENIQLFLKILKIATSEAKKEKAKKINAVIPRLNAVTVKYFAPTKLVKLDDRFVNLLTDF</sequence>
<proteinExistence type="predicted"/>
<evidence type="ECO:0000313" key="1">
    <source>
        <dbReference type="EMBL" id="RAW00681.1"/>
    </source>
</evidence>
<dbReference type="EMBL" id="QMFY01000006">
    <property type="protein sequence ID" value="RAW00681.1"/>
    <property type="molecule type" value="Genomic_DNA"/>
</dbReference>
<accession>A0A364Y1G5</accession>
<evidence type="ECO:0000313" key="2">
    <source>
        <dbReference type="Proteomes" id="UP000251889"/>
    </source>
</evidence>
<keyword evidence="2" id="KW-1185">Reference proteome</keyword>
<organism evidence="1 2">
    <name type="scientific">Pseudochryseolinea flava</name>
    <dbReference type="NCBI Taxonomy" id="2059302"/>
    <lineage>
        <taxon>Bacteria</taxon>
        <taxon>Pseudomonadati</taxon>
        <taxon>Bacteroidota</taxon>
        <taxon>Cytophagia</taxon>
        <taxon>Cytophagales</taxon>
        <taxon>Fulvivirgaceae</taxon>
        <taxon>Pseudochryseolinea</taxon>
    </lineage>
</organism>
<reference evidence="1 2" key="1">
    <citation type="submission" date="2018-06" db="EMBL/GenBank/DDBJ databases">
        <title>Chryseolinea flavus sp. nov., a member of the phylum Bacteroidetes isolated from soil.</title>
        <authorList>
            <person name="Li Y."/>
            <person name="Wang J."/>
        </authorList>
    </citation>
    <scope>NUCLEOTIDE SEQUENCE [LARGE SCALE GENOMIC DNA]</scope>
    <source>
        <strain evidence="1 2">SDU1-6</strain>
    </source>
</reference>
<name>A0A364Y1G5_9BACT</name>
<dbReference type="Proteomes" id="UP000251889">
    <property type="component" value="Unassembled WGS sequence"/>
</dbReference>
<gene>
    <name evidence="1" type="ORF">DQQ10_13920</name>
</gene>
<dbReference type="AlphaFoldDB" id="A0A364Y1G5"/>
<comment type="caution">
    <text evidence="1">The sequence shown here is derived from an EMBL/GenBank/DDBJ whole genome shotgun (WGS) entry which is preliminary data.</text>
</comment>